<keyword evidence="12" id="KW-0966">Cell projection</keyword>
<keyword evidence="11" id="KW-0469">Meiosis</keyword>
<dbReference type="PANTHER" id="PTHR19265">
    <property type="entry name" value="MEIOSIS-SPECIFIC NUCLEAR STRUCTURAL PROTEIN 1"/>
    <property type="match status" value="1"/>
</dbReference>
<evidence type="ECO:0000256" key="3">
    <source>
        <dbReference type="ARBA" id="ARBA00009158"/>
    </source>
</evidence>
<evidence type="ECO:0000256" key="8">
    <source>
        <dbReference type="ARBA" id="ARBA00023069"/>
    </source>
</evidence>
<evidence type="ECO:0000256" key="13">
    <source>
        <dbReference type="ARBA" id="ARBA00046114"/>
    </source>
</evidence>
<dbReference type="GO" id="GO:0051321">
    <property type="term" value="P:meiotic cell cycle"/>
    <property type="evidence" value="ECO:0007669"/>
    <property type="project" value="UniProtKB-KW"/>
</dbReference>
<dbReference type="GO" id="GO:0005634">
    <property type="term" value="C:nucleus"/>
    <property type="evidence" value="ECO:0007669"/>
    <property type="project" value="UniProtKB-SubCell"/>
</dbReference>
<keyword evidence="6" id="KW-0282">Flagellum</keyword>
<evidence type="ECO:0000256" key="5">
    <source>
        <dbReference type="ARBA" id="ARBA00022490"/>
    </source>
</evidence>
<evidence type="ECO:0000256" key="2">
    <source>
        <dbReference type="ARBA" id="ARBA00004611"/>
    </source>
</evidence>
<feature type="domain" description="Trichohyalin-plectin-homology" evidence="15">
    <location>
        <begin position="70"/>
        <end position="421"/>
    </location>
</feature>
<name>A0A5K3EFZ1_MESCO</name>
<protein>
    <recommendedName>
        <fullName evidence="4">Meiosis-specific nuclear structural protein 1</fullName>
    </recommendedName>
</protein>
<keyword evidence="7 14" id="KW-0175">Coiled coil</keyword>
<keyword evidence="8" id="KW-0969">Cilium</keyword>
<reference evidence="16" key="1">
    <citation type="submission" date="2019-11" db="UniProtKB">
        <authorList>
            <consortium name="WormBaseParasite"/>
        </authorList>
    </citation>
    <scope>IDENTIFICATION</scope>
</reference>
<keyword evidence="5" id="KW-0963">Cytoplasm</keyword>
<evidence type="ECO:0000256" key="9">
    <source>
        <dbReference type="ARBA" id="ARBA00023212"/>
    </source>
</evidence>
<comment type="similarity">
    <text evidence="3">Belongs to the MNS1 family.</text>
</comment>
<dbReference type="InterPro" id="IPR026504">
    <property type="entry name" value="MNS1"/>
</dbReference>
<comment type="function">
    <text evidence="13">Microtubule inner protein (MIP) part of the dynein-decorated doublet microtubules (DMTs) in cilia axoneme, which is required for motile cilia beating. May play a role in the control of meiotic division and germ cell differentiation through regulation of pairing and recombination during meiosis. Required for sperm flagella assembly. May play a role in the assembly and function of the outer dynein arm-docking complex (ODA-DC). ODA-DC mediates outer dynein arms (ODA) binding onto the axonemal doublet microtubules.</text>
</comment>
<dbReference type="WBParaSite" id="MCU_000246-RD">
    <property type="protein sequence ID" value="MCU_000246-RD"/>
    <property type="gene ID" value="MCU_000246"/>
</dbReference>
<evidence type="ECO:0000256" key="1">
    <source>
        <dbReference type="ARBA" id="ARBA00004123"/>
    </source>
</evidence>
<evidence type="ECO:0000256" key="6">
    <source>
        <dbReference type="ARBA" id="ARBA00022846"/>
    </source>
</evidence>
<evidence type="ECO:0000256" key="10">
    <source>
        <dbReference type="ARBA" id="ARBA00023242"/>
    </source>
</evidence>
<accession>A0A5K3EFZ1</accession>
<proteinExistence type="inferred from homology"/>
<evidence type="ECO:0000256" key="12">
    <source>
        <dbReference type="ARBA" id="ARBA00023273"/>
    </source>
</evidence>
<evidence type="ECO:0000256" key="4">
    <source>
        <dbReference type="ARBA" id="ARBA00014813"/>
    </source>
</evidence>
<dbReference type="PANTHER" id="PTHR19265:SF0">
    <property type="entry name" value="MEIOSIS-SPECIFIC NUCLEAR STRUCTURAL PROTEIN 1"/>
    <property type="match status" value="1"/>
</dbReference>
<dbReference type="GO" id="GO:0031514">
    <property type="term" value="C:motile cilium"/>
    <property type="evidence" value="ECO:0007669"/>
    <property type="project" value="TreeGrafter"/>
</dbReference>
<keyword evidence="10" id="KW-0539">Nucleus</keyword>
<feature type="coiled-coil region" evidence="14">
    <location>
        <begin position="361"/>
        <end position="392"/>
    </location>
</feature>
<evidence type="ECO:0000259" key="15">
    <source>
        <dbReference type="Pfam" id="PF13868"/>
    </source>
</evidence>
<dbReference type="InterPro" id="IPR043597">
    <property type="entry name" value="TPH_dom"/>
</dbReference>
<evidence type="ECO:0000256" key="11">
    <source>
        <dbReference type="ARBA" id="ARBA00023254"/>
    </source>
</evidence>
<dbReference type="Pfam" id="PF13868">
    <property type="entry name" value="TPH"/>
    <property type="match status" value="1"/>
</dbReference>
<dbReference type="GO" id="GO:0044782">
    <property type="term" value="P:cilium organization"/>
    <property type="evidence" value="ECO:0007669"/>
    <property type="project" value="TreeGrafter"/>
</dbReference>
<feature type="coiled-coil region" evidence="14">
    <location>
        <begin position="216"/>
        <end position="292"/>
    </location>
</feature>
<evidence type="ECO:0000256" key="14">
    <source>
        <dbReference type="SAM" id="Coils"/>
    </source>
</evidence>
<evidence type="ECO:0000313" key="16">
    <source>
        <dbReference type="WBParaSite" id="MCU_000246-RD"/>
    </source>
</evidence>
<evidence type="ECO:0000256" key="7">
    <source>
        <dbReference type="ARBA" id="ARBA00023054"/>
    </source>
</evidence>
<comment type="subcellular location">
    <subcellularLocation>
        <location evidence="2">Cytoplasm</location>
        <location evidence="2">Cytoskeleton</location>
        <location evidence="2">Flagellum axoneme</location>
    </subcellularLocation>
    <subcellularLocation>
        <location evidence="1">Nucleus</location>
    </subcellularLocation>
</comment>
<keyword evidence="9" id="KW-0206">Cytoskeleton</keyword>
<organism evidence="16">
    <name type="scientific">Mesocestoides corti</name>
    <name type="common">Flatworm</name>
    <dbReference type="NCBI Taxonomy" id="53468"/>
    <lineage>
        <taxon>Eukaryota</taxon>
        <taxon>Metazoa</taxon>
        <taxon>Spiralia</taxon>
        <taxon>Lophotrochozoa</taxon>
        <taxon>Platyhelminthes</taxon>
        <taxon>Cestoda</taxon>
        <taxon>Eucestoda</taxon>
        <taxon>Cyclophyllidea</taxon>
        <taxon>Mesocestoididae</taxon>
        <taxon>Mesocestoides</taxon>
    </lineage>
</organism>
<dbReference type="AlphaFoldDB" id="A0A5K3EFZ1"/>
<sequence>MVKFDANARRHISARSSLSEKQLCESNKPIELKTEILTRKNVEDQRVIREKDQIKQRINEFRDRMFRKLICKDSEELRQLESKLRDAYRAKENLSQIAKKKSLKFCELVSEAKYGLALEEESRQADAEEVARHRTHLQEKQKYSAELDKQLREQAQKRMRAYEEFLREKMAIDEVVRRIHEEDQQQAEQRLQRKRAYAAEMEAFKMQQLRWRLAEKERIRQENERIVKEIAEQESREDISARNRLERQKNLEEIQAKLRKFIECKEAERTEVEMLRQELSQEEAAYAAMKTDEVDVEQKLRLRLELQNAHQQALAQRARRLAAEREEEELYRTQMLAQMAERDRLEQLSDEKRRLKLMEHRRDLQVMLEKKRQEVEKQRQEEEDAQAAILRREEVRRLIIEEERIRLLKEHAKPLLGYLPKGILKNDTELQEMDPEVQSVILQSRNLRMDDATSCPLVN</sequence>